<evidence type="ECO:0000313" key="1">
    <source>
        <dbReference type="EMBL" id="CAH6778778.1"/>
    </source>
</evidence>
<keyword evidence="2" id="KW-1185">Reference proteome</keyword>
<evidence type="ECO:0000313" key="2">
    <source>
        <dbReference type="Proteomes" id="UP001152836"/>
    </source>
</evidence>
<comment type="caution">
    <text evidence="1">The sequence shown here is derived from an EMBL/GenBank/DDBJ whole genome shotgun (WGS) entry which is preliminary data.</text>
</comment>
<protein>
    <submittedName>
        <fullName evidence="1">4930519G04Rik protein</fullName>
    </submittedName>
</protein>
<gene>
    <name evidence="1" type="primary">4930519G04Rik</name>
    <name evidence="1" type="ORF">PHOROB_LOCUS2463</name>
</gene>
<sequence>MKVKLSLSETEAARSWSLSWHIQKYVSWILRVPKEGTETGCCIPDEDVPQRRRHFVHGTRIRLWPPSRVEPTYPNDVSNRVIMEVVPCAFPEEEELSVGKVEPSDKENIILETLRDNFHHHRRSEESIEYPEYPSWKGHRQWDWSSDEEDFEGHSVSVTALVHTEACSSDAKEKAEPAIIRSWDDICKEAEL</sequence>
<dbReference type="Proteomes" id="UP001152836">
    <property type="component" value="Unassembled WGS sequence"/>
</dbReference>
<proteinExistence type="predicted"/>
<dbReference type="EMBL" id="CALSGD010000490">
    <property type="protein sequence ID" value="CAH6778778.1"/>
    <property type="molecule type" value="Genomic_DNA"/>
</dbReference>
<name>A0AAU9YVE9_PHORO</name>
<reference evidence="1" key="1">
    <citation type="submission" date="2022-06" db="EMBL/GenBank/DDBJ databases">
        <authorList>
            <person name="Andreotti S."/>
            <person name="Wyler E."/>
        </authorList>
    </citation>
    <scope>NUCLEOTIDE SEQUENCE</scope>
</reference>
<organism evidence="1 2">
    <name type="scientific">Phodopus roborovskii</name>
    <name type="common">Roborovski's desert hamster</name>
    <name type="synonym">Cricetulus roborovskii</name>
    <dbReference type="NCBI Taxonomy" id="109678"/>
    <lineage>
        <taxon>Eukaryota</taxon>
        <taxon>Metazoa</taxon>
        <taxon>Chordata</taxon>
        <taxon>Craniata</taxon>
        <taxon>Vertebrata</taxon>
        <taxon>Euteleostomi</taxon>
        <taxon>Mammalia</taxon>
        <taxon>Eutheria</taxon>
        <taxon>Euarchontoglires</taxon>
        <taxon>Glires</taxon>
        <taxon>Rodentia</taxon>
        <taxon>Myomorpha</taxon>
        <taxon>Muroidea</taxon>
        <taxon>Cricetidae</taxon>
        <taxon>Cricetinae</taxon>
        <taxon>Phodopus</taxon>
    </lineage>
</organism>
<accession>A0AAU9YVE9</accession>
<dbReference type="AlphaFoldDB" id="A0AAU9YVE9"/>